<feature type="transmembrane region" description="Helical" evidence="1">
    <location>
        <begin position="20"/>
        <end position="42"/>
    </location>
</feature>
<keyword evidence="3" id="KW-1185">Reference proteome</keyword>
<accession>A0A4D6M949</accession>
<dbReference type="AlphaFoldDB" id="A0A4D6M949"/>
<sequence length="183" mass="20663">MRSHRRRHRAKSPSPSPCEVATTVRSRLVMVACCFCGLPLLASLSHCVIFIGEIPGLLVYVAFIVHFLHLKAQSGGRRFCPLIVSSPLLPSEFTLELNLKFALLLPEFMLNGCGVSGKSETDESSTRKKYFMVIGINIAFSSRKRRDFVRTTWMPQGTKDYLEVIDYFLFSTSFFSRISNDSL</sequence>
<name>A0A4D6M949_VIGUN</name>
<keyword evidence="1" id="KW-1133">Transmembrane helix</keyword>
<proteinExistence type="predicted"/>
<dbReference type="UniPathway" id="UPA00378"/>
<protein>
    <submittedName>
        <fullName evidence="2">Glycosyl transferase</fullName>
    </submittedName>
</protein>
<evidence type="ECO:0000313" key="2">
    <source>
        <dbReference type="EMBL" id="QCD96344.1"/>
    </source>
</evidence>
<organism evidence="2 3">
    <name type="scientific">Vigna unguiculata</name>
    <name type="common">Cowpea</name>
    <dbReference type="NCBI Taxonomy" id="3917"/>
    <lineage>
        <taxon>Eukaryota</taxon>
        <taxon>Viridiplantae</taxon>
        <taxon>Streptophyta</taxon>
        <taxon>Embryophyta</taxon>
        <taxon>Tracheophyta</taxon>
        <taxon>Spermatophyta</taxon>
        <taxon>Magnoliopsida</taxon>
        <taxon>eudicotyledons</taxon>
        <taxon>Gunneridae</taxon>
        <taxon>Pentapetalae</taxon>
        <taxon>rosids</taxon>
        <taxon>fabids</taxon>
        <taxon>Fabales</taxon>
        <taxon>Fabaceae</taxon>
        <taxon>Papilionoideae</taxon>
        <taxon>50 kb inversion clade</taxon>
        <taxon>NPAAA clade</taxon>
        <taxon>indigoferoid/millettioid clade</taxon>
        <taxon>Phaseoleae</taxon>
        <taxon>Vigna</taxon>
    </lineage>
</organism>
<dbReference type="Proteomes" id="UP000501690">
    <property type="component" value="Linkage Group LG6"/>
</dbReference>
<keyword evidence="2" id="KW-0808">Transferase</keyword>
<reference evidence="2 3" key="1">
    <citation type="submission" date="2019-04" db="EMBL/GenBank/DDBJ databases">
        <title>An improved genome assembly and genetic linkage map for asparagus bean, Vigna unguiculata ssp. sesquipedialis.</title>
        <authorList>
            <person name="Xia Q."/>
            <person name="Zhang R."/>
            <person name="Dong Y."/>
        </authorList>
    </citation>
    <scope>NUCLEOTIDE SEQUENCE [LARGE SCALE GENOMIC DNA]</scope>
    <source>
        <tissue evidence="2">Leaf</tissue>
    </source>
</reference>
<evidence type="ECO:0000313" key="3">
    <source>
        <dbReference type="Proteomes" id="UP000501690"/>
    </source>
</evidence>
<keyword evidence="1" id="KW-0472">Membrane</keyword>
<evidence type="ECO:0000256" key="1">
    <source>
        <dbReference type="SAM" id="Phobius"/>
    </source>
</evidence>
<keyword evidence="1" id="KW-0812">Transmembrane</keyword>
<gene>
    <name evidence="2" type="ORF">DEO72_LG6g1046</name>
</gene>
<dbReference type="EMBL" id="CP039350">
    <property type="protein sequence ID" value="QCD96344.1"/>
    <property type="molecule type" value="Genomic_DNA"/>
</dbReference>
<dbReference type="GO" id="GO:0016740">
    <property type="term" value="F:transferase activity"/>
    <property type="evidence" value="ECO:0007669"/>
    <property type="project" value="UniProtKB-KW"/>
</dbReference>
<feature type="transmembrane region" description="Helical" evidence="1">
    <location>
        <begin position="48"/>
        <end position="68"/>
    </location>
</feature>